<keyword evidence="4 8" id="KW-0175">Coiled coil</keyword>
<evidence type="ECO:0000256" key="6">
    <source>
        <dbReference type="ARBA" id="ARBA00023163"/>
    </source>
</evidence>
<keyword evidence="2" id="KW-0597">Phosphoprotein</keyword>
<evidence type="ECO:0000256" key="8">
    <source>
        <dbReference type="SAM" id="Coils"/>
    </source>
</evidence>
<name>A0A7J7KG58_BUGNE</name>
<feature type="compositionally biased region" description="Low complexity" evidence="9">
    <location>
        <begin position="88"/>
        <end position="104"/>
    </location>
</feature>
<evidence type="ECO:0000256" key="9">
    <source>
        <dbReference type="SAM" id="MobiDB-lite"/>
    </source>
</evidence>
<reference evidence="11" key="1">
    <citation type="submission" date="2020-06" db="EMBL/GenBank/DDBJ databases">
        <title>Draft genome of Bugula neritina, a colonial animal packing powerful symbionts and potential medicines.</title>
        <authorList>
            <person name="Rayko M."/>
        </authorList>
    </citation>
    <scope>NUCLEOTIDE SEQUENCE [LARGE SCALE GENOMIC DNA]</scope>
    <source>
        <strain evidence="11">Kwan_BN1</strain>
    </source>
</reference>
<dbReference type="PANTHER" id="PTHR13115:SF8">
    <property type="entry name" value="RNA POLYMERASE-ASSOCIATED PROTEIN RTF1 HOMOLOG"/>
    <property type="match status" value="1"/>
</dbReference>
<dbReference type="Pfam" id="PF03126">
    <property type="entry name" value="Plus-3"/>
    <property type="match status" value="1"/>
</dbReference>
<protein>
    <submittedName>
        <fullName evidence="11">RTF1</fullName>
    </submittedName>
</protein>
<feature type="domain" description="Plus3" evidence="10">
    <location>
        <begin position="333"/>
        <end position="464"/>
    </location>
</feature>
<keyword evidence="5" id="KW-0010">Activator</keyword>
<accession>A0A7J7KG58</accession>
<keyword evidence="6" id="KW-0804">Transcription</keyword>
<feature type="compositionally biased region" description="Basic residues" evidence="9">
    <location>
        <begin position="1"/>
        <end position="11"/>
    </location>
</feature>
<evidence type="ECO:0000256" key="2">
    <source>
        <dbReference type="ARBA" id="ARBA00022553"/>
    </source>
</evidence>
<dbReference type="InterPro" id="IPR004343">
    <property type="entry name" value="Plus-3_dom"/>
</dbReference>
<evidence type="ECO:0000256" key="4">
    <source>
        <dbReference type="ARBA" id="ARBA00023054"/>
    </source>
</evidence>
<sequence length="668" mass="75009">MAGGNKAKRQKTIQSSDSEGGNSSASSNSDSEESTKRRTRPRKQAVSKPNLATYSDSSSEESDEEWSANGKSKRKLKTAKTPAKKTLNKSLSDSSSGSSSSSSSDDSDQSEKEDGEVSGGSAAGSPKGNKSGGSSGEEEVFDDGYDDNLMGDEEDRKRLEQMTQKEREKIIFERLERRDMLKTRFDIEQKLKRKQKGEASKKQKVSKPKPAAPSAKPVSASIAADENAASARSRERKAAIENSKESKQRSAIEELKAKRHARKTQEAKAQRMGLISESSSGSDSEAAERKSDEGEDSGSDAEASSRSSVQSDSGSESDTRSRRSREREPVKFIQVKEDLEDIRVSRHRLEQWCHMPFFKKTICGCFVRIGIGNKDGYPVYRCAEIVDVVETAKIYQLGTTRTNKGLKLRFGASERVYRLEFVSNSKFTEQEFFKWKEAIMVSASFLPTVEDVRKKVAELKKYMKHQFTDKEIVDLVAEKKRFQKNPTNFAVRKHEVMKEKELAEMAGDEFRVQKLTGELEEIEEKASELDKRRVGKLNSITWINERNRMNNIKHAEEAMRKEWKESKNAAADPFTRQSCRPVLATKKKTVDSGSQPVKPDVLATEKKEERKTDDLFKVHDFDIKIDFDVPLLNSSALSMMPKGISSIKDTAPKRSLNLSEYKKLKGLI</sequence>
<dbReference type="EMBL" id="VXIV02000606">
    <property type="protein sequence ID" value="KAF6037215.1"/>
    <property type="molecule type" value="Genomic_DNA"/>
</dbReference>
<evidence type="ECO:0000313" key="12">
    <source>
        <dbReference type="Proteomes" id="UP000593567"/>
    </source>
</evidence>
<proteinExistence type="predicted"/>
<evidence type="ECO:0000256" key="3">
    <source>
        <dbReference type="ARBA" id="ARBA00023015"/>
    </source>
</evidence>
<evidence type="ECO:0000256" key="7">
    <source>
        <dbReference type="ARBA" id="ARBA00023242"/>
    </source>
</evidence>
<feature type="compositionally biased region" description="Low complexity" evidence="9">
    <location>
        <begin position="208"/>
        <end position="231"/>
    </location>
</feature>
<organism evidence="11 12">
    <name type="scientific">Bugula neritina</name>
    <name type="common">Brown bryozoan</name>
    <name type="synonym">Sertularia neritina</name>
    <dbReference type="NCBI Taxonomy" id="10212"/>
    <lineage>
        <taxon>Eukaryota</taxon>
        <taxon>Metazoa</taxon>
        <taxon>Spiralia</taxon>
        <taxon>Lophotrochozoa</taxon>
        <taxon>Bryozoa</taxon>
        <taxon>Gymnolaemata</taxon>
        <taxon>Cheilostomatida</taxon>
        <taxon>Flustrina</taxon>
        <taxon>Buguloidea</taxon>
        <taxon>Bugulidae</taxon>
        <taxon>Bugula</taxon>
    </lineage>
</organism>
<evidence type="ECO:0000256" key="1">
    <source>
        <dbReference type="ARBA" id="ARBA00004642"/>
    </source>
</evidence>
<comment type="caution">
    <text evidence="11">The sequence shown here is derived from an EMBL/GenBank/DDBJ whole genome shotgun (WGS) entry which is preliminary data.</text>
</comment>
<dbReference type="Gene3D" id="3.90.70.200">
    <property type="entry name" value="Plus-3 domain"/>
    <property type="match status" value="1"/>
</dbReference>
<evidence type="ECO:0000256" key="5">
    <source>
        <dbReference type="ARBA" id="ARBA00023159"/>
    </source>
</evidence>
<feature type="compositionally biased region" description="Low complexity" evidence="9">
    <location>
        <begin position="300"/>
        <end position="316"/>
    </location>
</feature>
<keyword evidence="7" id="KW-0539">Nucleus</keyword>
<evidence type="ECO:0000259" key="10">
    <source>
        <dbReference type="PROSITE" id="PS51360"/>
    </source>
</evidence>
<feature type="region of interest" description="Disordered" evidence="9">
    <location>
        <begin position="588"/>
        <end position="608"/>
    </location>
</feature>
<feature type="compositionally biased region" description="Acidic residues" evidence="9">
    <location>
        <begin position="105"/>
        <end position="116"/>
    </location>
</feature>
<feature type="compositionally biased region" description="Basic and acidic residues" evidence="9">
    <location>
        <begin position="317"/>
        <end position="328"/>
    </location>
</feature>
<comment type="subcellular location">
    <subcellularLocation>
        <location evidence="1">Nucleus</location>
        <location evidence="1">Nucleoplasm</location>
    </subcellularLocation>
</comment>
<dbReference type="SMART" id="SM00719">
    <property type="entry name" value="Plus3"/>
    <property type="match status" value="1"/>
</dbReference>
<dbReference type="OrthoDB" id="166375at2759"/>
<dbReference type="InterPro" id="IPR036128">
    <property type="entry name" value="Plus3-like_sf"/>
</dbReference>
<dbReference type="PANTHER" id="PTHR13115">
    <property type="entry name" value="RNA POLYMERASE-ASSOCIATED PROTEIN RTF1 HOMOLOG"/>
    <property type="match status" value="1"/>
</dbReference>
<feature type="compositionally biased region" description="Basic residues" evidence="9">
    <location>
        <begin position="71"/>
        <end position="87"/>
    </location>
</feature>
<dbReference type="GO" id="GO:0016593">
    <property type="term" value="C:Cdc73/Paf1 complex"/>
    <property type="evidence" value="ECO:0007669"/>
    <property type="project" value="TreeGrafter"/>
</dbReference>
<dbReference type="AlphaFoldDB" id="A0A7J7KG58"/>
<feature type="region of interest" description="Disordered" evidence="9">
    <location>
        <begin position="1"/>
        <end position="328"/>
    </location>
</feature>
<dbReference type="PROSITE" id="PS51360">
    <property type="entry name" value="PLUS3"/>
    <property type="match status" value="1"/>
</dbReference>
<feature type="compositionally biased region" description="Low complexity" evidence="9">
    <location>
        <begin position="15"/>
        <end position="29"/>
    </location>
</feature>
<dbReference type="Proteomes" id="UP000593567">
    <property type="component" value="Unassembled WGS sequence"/>
</dbReference>
<feature type="compositionally biased region" description="Basic and acidic residues" evidence="9">
    <location>
        <begin position="154"/>
        <end position="201"/>
    </location>
</feature>
<dbReference type="SUPFAM" id="SSF159042">
    <property type="entry name" value="Plus3-like"/>
    <property type="match status" value="1"/>
</dbReference>
<evidence type="ECO:0000313" key="11">
    <source>
        <dbReference type="EMBL" id="KAF6037215.1"/>
    </source>
</evidence>
<keyword evidence="3" id="KW-0805">Transcription regulation</keyword>
<keyword evidence="12" id="KW-1185">Reference proteome</keyword>
<gene>
    <name evidence="11" type="ORF">EB796_004494</name>
</gene>
<dbReference type="GO" id="GO:0003677">
    <property type="term" value="F:DNA binding"/>
    <property type="evidence" value="ECO:0007669"/>
    <property type="project" value="InterPro"/>
</dbReference>
<dbReference type="GO" id="GO:1990269">
    <property type="term" value="F:RNA polymerase II C-terminal domain phosphoserine binding"/>
    <property type="evidence" value="ECO:0007669"/>
    <property type="project" value="TreeGrafter"/>
</dbReference>
<dbReference type="FunFam" id="3.90.70.200:FF:000001">
    <property type="entry name" value="RNA polymerase-associated protein RTF1 homolog"/>
    <property type="match status" value="1"/>
</dbReference>
<feature type="coiled-coil region" evidence="8">
    <location>
        <begin position="505"/>
        <end position="532"/>
    </location>
</feature>
<feature type="compositionally biased region" description="Acidic residues" evidence="9">
    <location>
        <begin position="136"/>
        <end position="153"/>
    </location>
</feature>
<feature type="compositionally biased region" description="Basic and acidic residues" evidence="9">
    <location>
        <begin position="232"/>
        <end position="256"/>
    </location>
</feature>